<protein>
    <submittedName>
        <fullName evidence="1">Uncharacterized protein</fullName>
    </submittedName>
</protein>
<evidence type="ECO:0000313" key="1">
    <source>
        <dbReference type="EMBL" id="MCY1722093.1"/>
    </source>
</evidence>
<name>A0A9X3FG36_9BACT</name>
<organism evidence="1 2">
    <name type="scientific">Draconibacterium aestuarii</name>
    <dbReference type="NCBI Taxonomy" id="2998507"/>
    <lineage>
        <taxon>Bacteria</taxon>
        <taxon>Pseudomonadati</taxon>
        <taxon>Bacteroidota</taxon>
        <taxon>Bacteroidia</taxon>
        <taxon>Marinilabiliales</taxon>
        <taxon>Prolixibacteraceae</taxon>
        <taxon>Draconibacterium</taxon>
    </lineage>
</organism>
<accession>A0A9X3FG36</accession>
<keyword evidence="2" id="KW-1185">Reference proteome</keyword>
<dbReference type="EMBL" id="JAPOHD010000031">
    <property type="protein sequence ID" value="MCY1722093.1"/>
    <property type="molecule type" value="Genomic_DNA"/>
</dbReference>
<dbReference type="Proteomes" id="UP001145087">
    <property type="component" value="Unassembled WGS sequence"/>
</dbReference>
<dbReference type="RefSeq" id="WP_343334423.1">
    <property type="nucleotide sequence ID" value="NZ_JAPOHD010000031.1"/>
</dbReference>
<evidence type="ECO:0000313" key="2">
    <source>
        <dbReference type="Proteomes" id="UP001145087"/>
    </source>
</evidence>
<gene>
    <name evidence="1" type="ORF">OU798_17200</name>
</gene>
<dbReference type="AlphaFoldDB" id="A0A9X3FG36"/>
<proteinExistence type="predicted"/>
<reference evidence="1" key="1">
    <citation type="submission" date="2022-11" db="EMBL/GenBank/DDBJ databases">
        <title>Marilongibacter aestuarii gen. nov., sp. nov., isolated from tidal flat sediment.</title>
        <authorList>
            <person name="Jiayan W."/>
        </authorList>
    </citation>
    <scope>NUCLEOTIDE SEQUENCE</scope>
    <source>
        <strain evidence="1">Z1-6</strain>
    </source>
</reference>
<sequence length="74" mass="8859">MKPIFIDKLFKNITQAEKNEIGEIYYICRHSHDAQGYPYFEYLVVNNLNPDNLIARFKDKEDAEEYVMLKNNEL</sequence>
<comment type="caution">
    <text evidence="1">The sequence shown here is derived from an EMBL/GenBank/DDBJ whole genome shotgun (WGS) entry which is preliminary data.</text>
</comment>